<evidence type="ECO:0000259" key="4">
    <source>
        <dbReference type="Pfam" id="PF19413"/>
    </source>
</evidence>
<protein>
    <submittedName>
        <fullName evidence="5">Tetratricopeptide repeat protein</fullName>
    </submittedName>
</protein>
<dbReference type="Pfam" id="PF13432">
    <property type="entry name" value="TPR_16"/>
    <property type="match status" value="1"/>
</dbReference>
<feature type="repeat" description="TPR" evidence="3">
    <location>
        <begin position="454"/>
        <end position="487"/>
    </location>
</feature>
<feature type="domain" description="YaiO beta-barrel" evidence="4">
    <location>
        <begin position="711"/>
        <end position="870"/>
    </location>
</feature>
<dbReference type="Pfam" id="PF19413">
    <property type="entry name" value="YaiO"/>
    <property type="match status" value="1"/>
</dbReference>
<evidence type="ECO:0000313" key="6">
    <source>
        <dbReference type="Proteomes" id="UP000293952"/>
    </source>
</evidence>
<evidence type="ECO:0000256" key="2">
    <source>
        <dbReference type="ARBA" id="ARBA00022803"/>
    </source>
</evidence>
<dbReference type="AlphaFoldDB" id="A0A4Q4KR91"/>
<dbReference type="PROSITE" id="PS50005">
    <property type="entry name" value="TPR"/>
    <property type="match status" value="2"/>
</dbReference>
<evidence type="ECO:0000256" key="3">
    <source>
        <dbReference type="PROSITE-ProRule" id="PRU00339"/>
    </source>
</evidence>
<feature type="repeat" description="TPR" evidence="3">
    <location>
        <begin position="212"/>
        <end position="245"/>
    </location>
</feature>
<evidence type="ECO:0000313" key="5">
    <source>
        <dbReference type="EMBL" id="RYM36060.1"/>
    </source>
</evidence>
<dbReference type="InterPro" id="IPR011990">
    <property type="entry name" value="TPR-like_helical_dom_sf"/>
</dbReference>
<comment type="caution">
    <text evidence="5">The sequence shown here is derived from an EMBL/GenBank/DDBJ whole genome shotgun (WGS) entry which is preliminary data.</text>
</comment>
<dbReference type="PANTHER" id="PTHR44943:SF4">
    <property type="entry name" value="TPR REPEAT-CONTAINING PROTEIN MJ0798"/>
    <property type="match status" value="1"/>
</dbReference>
<dbReference type="InterPro" id="IPR051685">
    <property type="entry name" value="Ycf3/AcsC/BcsC/TPR_MFPF"/>
</dbReference>
<organism evidence="5 6">
    <name type="scientific">Brumimicrobium glaciale</name>
    <dbReference type="NCBI Taxonomy" id="200475"/>
    <lineage>
        <taxon>Bacteria</taxon>
        <taxon>Pseudomonadati</taxon>
        <taxon>Bacteroidota</taxon>
        <taxon>Flavobacteriia</taxon>
        <taxon>Flavobacteriales</taxon>
        <taxon>Crocinitomicaceae</taxon>
        <taxon>Brumimicrobium</taxon>
    </lineage>
</organism>
<dbReference type="EMBL" id="SETE01000001">
    <property type="protein sequence ID" value="RYM36060.1"/>
    <property type="molecule type" value="Genomic_DNA"/>
</dbReference>
<accession>A0A4Q4KR91</accession>
<keyword evidence="6" id="KW-1185">Reference proteome</keyword>
<dbReference type="PANTHER" id="PTHR44943">
    <property type="entry name" value="CELLULOSE SYNTHASE OPERON PROTEIN C"/>
    <property type="match status" value="1"/>
</dbReference>
<dbReference type="Proteomes" id="UP000293952">
    <property type="component" value="Unassembled WGS sequence"/>
</dbReference>
<dbReference type="InterPro" id="IPR030887">
    <property type="entry name" value="Beta-barrel_YaiO"/>
</dbReference>
<reference evidence="5 6" key="1">
    <citation type="submission" date="2019-02" db="EMBL/GenBank/DDBJ databases">
        <title>Genome sequence of the sea-ice species Brumimicrobium glaciale.</title>
        <authorList>
            <person name="Bowman J.P."/>
        </authorList>
    </citation>
    <scope>NUCLEOTIDE SEQUENCE [LARGE SCALE GENOMIC DNA]</scope>
    <source>
        <strain evidence="5 6">IC156</strain>
    </source>
</reference>
<dbReference type="SMART" id="SM00028">
    <property type="entry name" value="TPR"/>
    <property type="match status" value="8"/>
</dbReference>
<keyword evidence="2 3" id="KW-0802">TPR repeat</keyword>
<dbReference type="OrthoDB" id="691989at2"/>
<dbReference type="SUPFAM" id="SSF48452">
    <property type="entry name" value="TPR-like"/>
    <property type="match status" value="2"/>
</dbReference>
<dbReference type="Gene3D" id="1.25.40.10">
    <property type="entry name" value="Tetratricopeptide repeat domain"/>
    <property type="match status" value="4"/>
</dbReference>
<evidence type="ECO:0000256" key="1">
    <source>
        <dbReference type="ARBA" id="ARBA00022737"/>
    </source>
</evidence>
<keyword evidence="1" id="KW-0677">Repeat</keyword>
<proteinExistence type="predicted"/>
<sequence length="933" mass="108487">MNTIISCIRNISFILIILFTYQISFAQTEINLDERDSYIEKTMSQFDLGKWEEGKKTIDLGLKKYPFDSDLKMLSGKYHHHKGQNEKARYDLVKALQINPDNVDAKQILVNVELETKRYSSAICYVNELLEVNPYWRGLWRKKIQLYKLQGNYIEANRLQERISQIYPDDKEIRNDYIYALELEAAAKRKDGNIDGAIEVSKKLLKENPDKVENYILMSNDYLKAGDLNTALSYIDRGLNTFPNNSELINKKAGILAEQKKYDELLPFLQKKGYSQQYSYYLMEAARYAKNQETHILYGKIFEAEPGNEEAFENVFNYNLSAGQYGEALRLIKVQRNATGNTKNLYLKELTTYKLMGNESKSIALTKSLFERYPNDADVQYAYVMVVFEDAKYKMSEKRYAEAIDEWYKVIQYGDDELIYVAQNSIFNAHIELEEYLDALNVLNELIALEPTNNELYLKRADLYYKQNNYNMALTSYENILDKSSGNQKTRYLSGYGNISTLIVKDLIEAYRLNEALQYTERWLEQDPKNKLALRYAINLSYQTNNPEKAYQYADRGNTAYPDDIFFLIKMAEIDSENPENYQEVYYLLLEKVTADPYNQELINAYSQITELYSHQLIRGNKSPDAIMNLNNALRYSPNNNTLKYTKGIAYEKIKNYDSAYYYQSFYVPSPQELRQFNHYLYYLYYKSLDDQIGLYHLRSRPGEADVISPLSSFSYSHTKRRNTYTGRVNYAGRPPGKGFQVQAAWLREWNRKTSTLIDAAVANQFFPKISVNASIYRDIDKLKEVNLELGVGYRFLDTIGSNANLGSTSMFNIVLGATKVIDDFRINARFNSFLLDFKYLYNVTVNGRYTLWSPKHYVTAMAGFGSSPDIELLDYQIYNGFSAVNTMVGAGFTYMLAKNVSFGILGTWYNYKTNDNDYRNFHNIFLNLNVAF</sequence>
<name>A0A4Q4KR91_9FLAO</name>
<dbReference type="InterPro" id="IPR019734">
    <property type="entry name" value="TPR_rpt"/>
</dbReference>
<gene>
    <name evidence="5" type="ORF">ERX46_03430</name>
</gene>